<dbReference type="HAMAP" id="MF_00117">
    <property type="entry name" value="HslO"/>
    <property type="match status" value="1"/>
</dbReference>
<evidence type="ECO:0000256" key="2">
    <source>
        <dbReference type="ARBA" id="ARBA00022833"/>
    </source>
</evidence>
<dbReference type="InterPro" id="IPR000397">
    <property type="entry name" value="Heat_shock_Hsp33"/>
</dbReference>
<evidence type="ECO:0000256" key="4">
    <source>
        <dbReference type="ARBA" id="ARBA00023186"/>
    </source>
</evidence>
<dbReference type="GO" id="GO:0044183">
    <property type="term" value="F:protein folding chaperone"/>
    <property type="evidence" value="ECO:0007669"/>
    <property type="project" value="TreeGrafter"/>
</dbReference>
<dbReference type="SUPFAM" id="SSF64397">
    <property type="entry name" value="Hsp33 domain"/>
    <property type="match status" value="1"/>
</dbReference>
<reference evidence="7" key="1">
    <citation type="submission" date="2020-10" db="EMBL/GenBank/DDBJ databases">
        <authorList>
            <person name="Gilroy R."/>
        </authorList>
    </citation>
    <scope>NUCLEOTIDE SEQUENCE</scope>
    <source>
        <strain evidence="7">2830</strain>
    </source>
</reference>
<feature type="disulfide bond" description="Redox-active" evidence="6">
    <location>
        <begin position="276"/>
        <end position="279"/>
    </location>
</feature>
<comment type="function">
    <text evidence="6">Redox regulated molecular chaperone. Protects both thermally unfolding and oxidatively damaged proteins from irreversible aggregation. Plays an important role in the bacterial defense system toward oxidative stress.</text>
</comment>
<feature type="disulfide bond" description="Redox-active" evidence="6">
    <location>
        <begin position="239"/>
        <end position="241"/>
    </location>
</feature>
<dbReference type="GO" id="GO:0051082">
    <property type="term" value="F:unfolded protein binding"/>
    <property type="evidence" value="ECO:0007669"/>
    <property type="project" value="UniProtKB-UniRule"/>
</dbReference>
<proteinExistence type="inferred from homology"/>
<organism evidence="7 8">
    <name type="scientific">Candidatus Avidehalobacter gallistercoris</name>
    <dbReference type="NCBI Taxonomy" id="2840694"/>
    <lineage>
        <taxon>Bacteria</taxon>
        <taxon>Bacillati</taxon>
        <taxon>Bacillota</taxon>
        <taxon>Clostridia</taxon>
        <taxon>Eubacteriales</taxon>
        <taxon>Peptococcaceae</taxon>
        <taxon>Peptococcaceae incertae sedis</taxon>
        <taxon>Candidatus Avidehalobacter</taxon>
    </lineage>
</organism>
<dbReference type="Gene3D" id="3.55.30.10">
    <property type="entry name" value="Hsp33 domain"/>
    <property type="match status" value="1"/>
</dbReference>
<dbReference type="PANTHER" id="PTHR30111:SF1">
    <property type="entry name" value="33 KDA CHAPERONIN"/>
    <property type="match status" value="1"/>
</dbReference>
<keyword evidence="4 6" id="KW-0143">Chaperone</keyword>
<dbReference type="PIRSF" id="PIRSF005261">
    <property type="entry name" value="Heat_shock_Hsp33"/>
    <property type="match status" value="1"/>
</dbReference>
<keyword evidence="1 6" id="KW-0963">Cytoplasm</keyword>
<dbReference type="AlphaFoldDB" id="A0A9D1KYV2"/>
<dbReference type="InterPro" id="IPR016153">
    <property type="entry name" value="Heat_shock_Hsp33_N"/>
</dbReference>
<dbReference type="CDD" id="cd00498">
    <property type="entry name" value="Hsp33"/>
    <property type="match status" value="1"/>
</dbReference>
<comment type="caution">
    <text evidence="7">The sequence shown here is derived from an EMBL/GenBank/DDBJ whole genome shotgun (WGS) entry which is preliminary data.</text>
</comment>
<name>A0A9D1KYV2_9FIRM</name>
<evidence type="ECO:0000256" key="1">
    <source>
        <dbReference type="ARBA" id="ARBA00022490"/>
    </source>
</evidence>
<sequence>MTKPDYCLRGVSEDGSVKIWLAATTNLCEEGRRRHDAWSVAGAALGRLLTAGVFFGQNLKNEQDSVTLRINGDGPLGALTVVAAADGTVRGTVGAPHLELPCRADGHLAVGDAVGKGTLTVIKDMGFGEPYSGTVELLSGEIGDDIAEYFVESEQTPAAVGLGVQIAPDGTVGAAGGFMLQVLPHADEMTVKQLELNLANLPSVSQMVADGLTLPEMGNEIMLGVPWRELSRTPLSYRCTCSRERLRGALISMGYKELKALYDEKQAEDAPAEVVCRFCGEKYQFTPAELKQMVDELDRERFRRFADSLKNQMSAALEQQDVAAEQAARSAEPTDKA</sequence>
<keyword evidence="2 6" id="KW-0862">Zinc</keyword>
<dbReference type="GO" id="GO:0042026">
    <property type="term" value="P:protein refolding"/>
    <property type="evidence" value="ECO:0007669"/>
    <property type="project" value="TreeGrafter"/>
</dbReference>
<dbReference type="GO" id="GO:0005737">
    <property type="term" value="C:cytoplasm"/>
    <property type="evidence" value="ECO:0007669"/>
    <property type="project" value="UniProtKB-SubCell"/>
</dbReference>
<evidence type="ECO:0000256" key="5">
    <source>
        <dbReference type="ARBA" id="ARBA00023284"/>
    </source>
</evidence>
<keyword evidence="5 6" id="KW-0676">Redox-active center</keyword>
<comment type="similarity">
    <text evidence="6">Belongs to the HSP33 family.</text>
</comment>
<evidence type="ECO:0000313" key="7">
    <source>
        <dbReference type="EMBL" id="HIU10724.1"/>
    </source>
</evidence>
<reference evidence="7" key="2">
    <citation type="journal article" date="2021" name="PeerJ">
        <title>Extensive microbial diversity within the chicken gut microbiome revealed by metagenomics and culture.</title>
        <authorList>
            <person name="Gilroy R."/>
            <person name="Ravi A."/>
            <person name="Getino M."/>
            <person name="Pursley I."/>
            <person name="Horton D.L."/>
            <person name="Alikhan N.F."/>
            <person name="Baker D."/>
            <person name="Gharbi K."/>
            <person name="Hall N."/>
            <person name="Watson M."/>
            <person name="Adriaenssens E.M."/>
            <person name="Foster-Nyarko E."/>
            <person name="Jarju S."/>
            <person name="Secka A."/>
            <person name="Antonio M."/>
            <person name="Oren A."/>
            <person name="Chaudhuri R.R."/>
            <person name="La Ragione R."/>
            <person name="Hildebrand F."/>
            <person name="Pallen M.J."/>
        </authorList>
    </citation>
    <scope>NUCLEOTIDE SEQUENCE</scope>
    <source>
        <strain evidence="7">2830</strain>
    </source>
</reference>
<protein>
    <recommendedName>
        <fullName evidence="6">33 kDa chaperonin</fullName>
    </recommendedName>
    <alternativeName>
        <fullName evidence="6">Heat shock protein 33 homolog</fullName>
        <shortName evidence="6">HSP33</shortName>
    </alternativeName>
</protein>
<dbReference type="InterPro" id="IPR016154">
    <property type="entry name" value="Heat_shock_Hsp33_C"/>
</dbReference>
<dbReference type="SUPFAM" id="SSF118352">
    <property type="entry name" value="HSP33 redox switch-like"/>
    <property type="match status" value="1"/>
</dbReference>
<keyword evidence="3 6" id="KW-1015">Disulfide bond</keyword>
<comment type="subcellular location">
    <subcellularLocation>
        <location evidence="6">Cytoplasm</location>
    </subcellularLocation>
</comment>
<dbReference type="Proteomes" id="UP000824124">
    <property type="component" value="Unassembled WGS sequence"/>
</dbReference>
<dbReference type="EMBL" id="DVMH01000029">
    <property type="protein sequence ID" value="HIU10724.1"/>
    <property type="molecule type" value="Genomic_DNA"/>
</dbReference>
<dbReference type="Pfam" id="PF01430">
    <property type="entry name" value="HSP33"/>
    <property type="match status" value="1"/>
</dbReference>
<dbReference type="NCBIfam" id="NF001033">
    <property type="entry name" value="PRK00114.1"/>
    <property type="match status" value="1"/>
</dbReference>
<dbReference type="PANTHER" id="PTHR30111">
    <property type="entry name" value="33 KDA CHAPERONIN"/>
    <property type="match status" value="1"/>
</dbReference>
<evidence type="ECO:0000313" key="8">
    <source>
        <dbReference type="Proteomes" id="UP000824124"/>
    </source>
</evidence>
<accession>A0A9D1KYV2</accession>
<evidence type="ECO:0000256" key="3">
    <source>
        <dbReference type="ARBA" id="ARBA00023157"/>
    </source>
</evidence>
<gene>
    <name evidence="6 7" type="primary">hslO</name>
    <name evidence="7" type="ORF">IAB00_05745</name>
</gene>
<comment type="PTM">
    <text evidence="6">Under oxidizing conditions two disulfide bonds are formed involving the reactive cysteines. Under reducing conditions zinc is bound to the reactive cysteines and the protein is inactive.</text>
</comment>
<evidence type="ECO:0000256" key="6">
    <source>
        <dbReference type="HAMAP-Rule" id="MF_00117"/>
    </source>
</evidence>
<dbReference type="Gene3D" id="3.90.1280.10">
    <property type="entry name" value="HSP33 redox switch-like"/>
    <property type="match status" value="1"/>
</dbReference>